<evidence type="ECO:0000313" key="2">
    <source>
        <dbReference type="Proteomes" id="UP001497472"/>
    </source>
</evidence>
<organism evidence="1 2">
    <name type="scientific">Leptosia nina</name>
    <dbReference type="NCBI Taxonomy" id="320188"/>
    <lineage>
        <taxon>Eukaryota</taxon>
        <taxon>Metazoa</taxon>
        <taxon>Ecdysozoa</taxon>
        <taxon>Arthropoda</taxon>
        <taxon>Hexapoda</taxon>
        <taxon>Insecta</taxon>
        <taxon>Pterygota</taxon>
        <taxon>Neoptera</taxon>
        <taxon>Endopterygota</taxon>
        <taxon>Lepidoptera</taxon>
        <taxon>Glossata</taxon>
        <taxon>Ditrysia</taxon>
        <taxon>Papilionoidea</taxon>
        <taxon>Pieridae</taxon>
        <taxon>Pierinae</taxon>
        <taxon>Leptosia</taxon>
    </lineage>
</organism>
<evidence type="ECO:0000313" key="1">
    <source>
        <dbReference type="EMBL" id="CAK1542063.1"/>
    </source>
</evidence>
<name>A0AAV1IY55_9NEOP</name>
<dbReference type="InterPro" id="IPR001784">
    <property type="entry name" value="Bunya_nucleocap"/>
</dbReference>
<proteinExistence type="predicted"/>
<accession>A0AAV1IY55</accession>
<dbReference type="AlphaFoldDB" id="A0AAV1IY55"/>
<dbReference type="InterPro" id="IPR043011">
    <property type="entry name" value="Bunya_nucleocap_C"/>
</dbReference>
<dbReference type="Pfam" id="PF00952">
    <property type="entry name" value="Bunya_nucleocap"/>
    <property type="match status" value="1"/>
</dbReference>
<sequence>MKRFAFAESKEPPFCGKLFYEMFKNAEFLQEEKNVVTILSKGYQLRQALKGVRPGETVCMQGMWINKRNRQLLLVKKGGPNVAIKNNEFTANRLTGMTAAFVYENRLKYPNLVAAEAELLGIRWDSQDPIFSNLYLATVSGTEHFYEQFCFWPLVAALKKFQMKKITLEPIVKVARIKNSAGVRYGEEMLRNITVAEVLWSHFSVGKYNFKKMLRSLPSELKVMFG</sequence>
<reference evidence="1 2" key="1">
    <citation type="submission" date="2023-11" db="EMBL/GenBank/DDBJ databases">
        <authorList>
            <person name="Okamura Y."/>
        </authorList>
    </citation>
    <scope>NUCLEOTIDE SEQUENCE [LARGE SCALE GENOMIC DNA]</scope>
</reference>
<dbReference type="Proteomes" id="UP001497472">
    <property type="component" value="Unassembled WGS sequence"/>
</dbReference>
<dbReference type="Gene3D" id="1.10.472.180">
    <property type="entry name" value="Bunyavirus nucleocapsid (N) protein, C-terminal domain"/>
    <property type="match status" value="1"/>
</dbReference>
<dbReference type="EMBL" id="CAVLEF010000003">
    <property type="protein sequence ID" value="CAK1542063.1"/>
    <property type="molecule type" value="Genomic_DNA"/>
</dbReference>
<protein>
    <submittedName>
        <fullName evidence="1">Uncharacterized protein</fullName>
    </submittedName>
</protein>
<comment type="caution">
    <text evidence="1">The sequence shown here is derived from an EMBL/GenBank/DDBJ whole genome shotgun (WGS) entry which is preliminary data.</text>
</comment>
<gene>
    <name evidence="1" type="ORF">LNINA_LOCUS1997</name>
</gene>
<keyword evidence="2" id="KW-1185">Reference proteome</keyword>